<dbReference type="EMBL" id="JAUCMV010000001">
    <property type="protein sequence ID" value="KAK0422534.1"/>
    <property type="molecule type" value="Genomic_DNA"/>
</dbReference>
<feature type="region of interest" description="Disordered" evidence="1">
    <location>
        <begin position="166"/>
        <end position="195"/>
    </location>
</feature>
<feature type="transmembrane region" description="Helical" evidence="2">
    <location>
        <begin position="271"/>
        <end position="297"/>
    </location>
</feature>
<gene>
    <name evidence="4" type="ORF">QR680_007629</name>
</gene>
<keyword evidence="2" id="KW-0472">Membrane</keyword>
<dbReference type="Proteomes" id="UP001175271">
    <property type="component" value="Unassembled WGS sequence"/>
</dbReference>
<feature type="compositionally biased region" description="Polar residues" evidence="1">
    <location>
        <begin position="214"/>
        <end position="237"/>
    </location>
</feature>
<feature type="region of interest" description="Disordered" evidence="1">
    <location>
        <begin position="35"/>
        <end position="135"/>
    </location>
</feature>
<comment type="caution">
    <text evidence="4">The sequence shown here is derived from an EMBL/GenBank/DDBJ whole genome shotgun (WGS) entry which is preliminary data.</text>
</comment>
<feature type="compositionally biased region" description="Polar residues" evidence="1">
    <location>
        <begin position="77"/>
        <end position="111"/>
    </location>
</feature>
<keyword evidence="5" id="KW-1185">Reference proteome</keyword>
<sequence length="429" mass="45996">MRIPKAVVFCTVLLNTAAAAIDTVSGSDKQITMNNVPGTSAQLSRIASSPKPNWAERRNPRSPARSQKYKIGEEPLNDTSAAYKNSTSAVSKSSADLKSTTTKRPATTPKSNAKPKEESVSITPPATASRTVSSSISSTVTLNFTSASANASEAIANVTTTASTNNIKTTTTSTPKTNPILRTTPPKSTTTASNVISSSKEAIQMSSISSESSTTVLPKASTSTVASTNQITTSTRTPRTHPILEPDDSNDTQHHQASTQYETPEPDGHNLMIAVGVPIFVVFSLIVACSLSAFFLWRRLKKQKEAEVPVVTGPPQSPSEIQHRLTSQLAYSPSRAGDDGITIKMFATGPNAPDHLPVTSFKHMGPLKLRPLAELAHLFDDVPDDEEEIPDDLVVQFDEKNNLVFDVGSEVEECYDGDRLLPKKPPPKK</sequence>
<keyword evidence="2" id="KW-0812">Transmembrane</keyword>
<evidence type="ECO:0000313" key="5">
    <source>
        <dbReference type="Proteomes" id="UP001175271"/>
    </source>
</evidence>
<dbReference type="AlphaFoldDB" id="A0AA39IFY8"/>
<keyword evidence="3" id="KW-0732">Signal</keyword>
<evidence type="ECO:0000313" key="4">
    <source>
        <dbReference type="EMBL" id="KAK0422534.1"/>
    </source>
</evidence>
<protein>
    <submittedName>
        <fullName evidence="4">Uncharacterized protein</fullName>
    </submittedName>
</protein>
<feature type="compositionally biased region" description="Low complexity" evidence="1">
    <location>
        <begin position="126"/>
        <end position="135"/>
    </location>
</feature>
<feature type="compositionally biased region" description="Low complexity" evidence="1">
    <location>
        <begin position="166"/>
        <end position="180"/>
    </location>
</feature>
<feature type="region of interest" description="Disordered" evidence="1">
    <location>
        <begin position="207"/>
        <end position="265"/>
    </location>
</feature>
<feature type="chain" id="PRO_5041225409" evidence="3">
    <location>
        <begin position="20"/>
        <end position="429"/>
    </location>
</feature>
<accession>A0AA39IFY8</accession>
<keyword evidence="2" id="KW-1133">Transmembrane helix</keyword>
<organism evidence="4 5">
    <name type="scientific">Steinernema hermaphroditum</name>
    <dbReference type="NCBI Taxonomy" id="289476"/>
    <lineage>
        <taxon>Eukaryota</taxon>
        <taxon>Metazoa</taxon>
        <taxon>Ecdysozoa</taxon>
        <taxon>Nematoda</taxon>
        <taxon>Chromadorea</taxon>
        <taxon>Rhabditida</taxon>
        <taxon>Tylenchina</taxon>
        <taxon>Panagrolaimomorpha</taxon>
        <taxon>Strongyloidoidea</taxon>
        <taxon>Steinernematidae</taxon>
        <taxon>Steinernema</taxon>
    </lineage>
</organism>
<name>A0AA39IFY8_9BILA</name>
<evidence type="ECO:0000256" key="2">
    <source>
        <dbReference type="SAM" id="Phobius"/>
    </source>
</evidence>
<feature type="signal peptide" evidence="3">
    <location>
        <begin position="1"/>
        <end position="19"/>
    </location>
</feature>
<feature type="compositionally biased region" description="Polar residues" evidence="1">
    <location>
        <begin position="35"/>
        <end position="51"/>
    </location>
</feature>
<proteinExistence type="predicted"/>
<evidence type="ECO:0000256" key="1">
    <source>
        <dbReference type="SAM" id="MobiDB-lite"/>
    </source>
</evidence>
<reference evidence="4" key="1">
    <citation type="submission" date="2023-06" db="EMBL/GenBank/DDBJ databases">
        <title>Genomic analysis of the entomopathogenic nematode Steinernema hermaphroditum.</title>
        <authorList>
            <person name="Schwarz E.M."/>
            <person name="Heppert J.K."/>
            <person name="Baniya A."/>
            <person name="Schwartz H.T."/>
            <person name="Tan C.-H."/>
            <person name="Antoshechkin I."/>
            <person name="Sternberg P.W."/>
            <person name="Goodrich-Blair H."/>
            <person name="Dillman A.R."/>
        </authorList>
    </citation>
    <scope>NUCLEOTIDE SEQUENCE</scope>
    <source>
        <strain evidence="4">PS9179</strain>
        <tissue evidence="4">Whole animal</tissue>
    </source>
</reference>
<evidence type="ECO:0000256" key="3">
    <source>
        <dbReference type="SAM" id="SignalP"/>
    </source>
</evidence>
<feature type="compositionally biased region" description="Polar residues" evidence="1">
    <location>
        <begin position="185"/>
        <end position="195"/>
    </location>
</feature>